<accession>A0A2Z6NRJ9</accession>
<dbReference type="Proteomes" id="UP000242715">
    <property type="component" value="Unassembled WGS sequence"/>
</dbReference>
<name>A0A2Z6NRJ9_TRISU</name>
<feature type="region of interest" description="Disordered" evidence="1">
    <location>
        <begin position="1"/>
        <end position="42"/>
    </location>
</feature>
<dbReference type="AlphaFoldDB" id="A0A2Z6NRJ9"/>
<reference evidence="3" key="1">
    <citation type="journal article" date="2017" name="Front. Plant Sci.">
        <title>Climate Clever Clovers: New Paradigm to Reduce the Environmental Footprint of Ruminants by Breeding Low Methanogenic Forages Utilizing Haplotype Variation.</title>
        <authorList>
            <person name="Kaur P."/>
            <person name="Appels R."/>
            <person name="Bayer P.E."/>
            <person name="Keeble-Gagnere G."/>
            <person name="Wang J."/>
            <person name="Hirakawa H."/>
            <person name="Shirasawa K."/>
            <person name="Vercoe P."/>
            <person name="Stefanova K."/>
            <person name="Durmic Z."/>
            <person name="Nichols P."/>
            <person name="Revell C."/>
            <person name="Isobe S.N."/>
            <person name="Edwards D."/>
            <person name="Erskine W."/>
        </authorList>
    </citation>
    <scope>NUCLEOTIDE SEQUENCE [LARGE SCALE GENOMIC DNA]</scope>
    <source>
        <strain evidence="3">cv. Daliak</strain>
    </source>
</reference>
<organism evidence="2 3">
    <name type="scientific">Trifolium subterraneum</name>
    <name type="common">Subterranean clover</name>
    <dbReference type="NCBI Taxonomy" id="3900"/>
    <lineage>
        <taxon>Eukaryota</taxon>
        <taxon>Viridiplantae</taxon>
        <taxon>Streptophyta</taxon>
        <taxon>Embryophyta</taxon>
        <taxon>Tracheophyta</taxon>
        <taxon>Spermatophyta</taxon>
        <taxon>Magnoliopsida</taxon>
        <taxon>eudicotyledons</taxon>
        <taxon>Gunneridae</taxon>
        <taxon>Pentapetalae</taxon>
        <taxon>rosids</taxon>
        <taxon>fabids</taxon>
        <taxon>Fabales</taxon>
        <taxon>Fabaceae</taxon>
        <taxon>Papilionoideae</taxon>
        <taxon>50 kb inversion clade</taxon>
        <taxon>NPAAA clade</taxon>
        <taxon>Hologalegina</taxon>
        <taxon>IRL clade</taxon>
        <taxon>Trifolieae</taxon>
        <taxon>Trifolium</taxon>
    </lineage>
</organism>
<evidence type="ECO:0000313" key="3">
    <source>
        <dbReference type="Proteomes" id="UP000242715"/>
    </source>
</evidence>
<proteinExistence type="predicted"/>
<evidence type="ECO:0000256" key="1">
    <source>
        <dbReference type="SAM" id="MobiDB-lite"/>
    </source>
</evidence>
<keyword evidence="3" id="KW-1185">Reference proteome</keyword>
<sequence>MLSGTEEDARMRMDDSSMEGGRQGRDKVMAKVDESKPASGCVEEYPTSHLCLTWVWAATHHDCTAICSHDNRDCGKRVTGRPKESQWPPAPVCVSAIARYSAAIDSIDS</sequence>
<evidence type="ECO:0000313" key="2">
    <source>
        <dbReference type="EMBL" id="GAU34229.1"/>
    </source>
</evidence>
<gene>
    <name evidence="2" type="ORF">TSUD_210110</name>
</gene>
<protein>
    <submittedName>
        <fullName evidence="2">Uncharacterized protein</fullName>
    </submittedName>
</protein>
<feature type="compositionally biased region" description="Basic and acidic residues" evidence="1">
    <location>
        <begin position="22"/>
        <end position="36"/>
    </location>
</feature>
<dbReference type="EMBL" id="DF973549">
    <property type="protein sequence ID" value="GAU34229.1"/>
    <property type="molecule type" value="Genomic_DNA"/>
</dbReference>